<name>A0ABR1YEE0_9PEZI</name>
<keyword evidence="1" id="KW-1133">Transmembrane helix</keyword>
<feature type="transmembrane region" description="Helical" evidence="1">
    <location>
        <begin position="190"/>
        <end position="207"/>
    </location>
</feature>
<dbReference type="Proteomes" id="UP001492380">
    <property type="component" value="Unassembled WGS sequence"/>
</dbReference>
<keyword evidence="3" id="KW-1185">Reference proteome</keyword>
<feature type="transmembrane region" description="Helical" evidence="1">
    <location>
        <begin position="213"/>
        <end position="234"/>
    </location>
</feature>
<protein>
    <submittedName>
        <fullName evidence="2">Uncharacterized protein</fullName>
    </submittedName>
</protein>
<reference evidence="2 3" key="1">
    <citation type="submission" date="2024-04" db="EMBL/GenBank/DDBJ databases">
        <title>Phyllosticta paracitricarpa is synonymous to the EU quarantine fungus P. citricarpa based on phylogenomic analyses.</title>
        <authorList>
            <consortium name="Lawrence Berkeley National Laboratory"/>
            <person name="Van Ingen-Buijs V.A."/>
            <person name="Van Westerhoven A.C."/>
            <person name="Haridas S."/>
            <person name="Skiadas P."/>
            <person name="Martin F."/>
            <person name="Groenewald J.Z."/>
            <person name="Crous P.W."/>
            <person name="Seidl M.F."/>
        </authorList>
    </citation>
    <scope>NUCLEOTIDE SEQUENCE [LARGE SCALE GENOMIC DNA]</scope>
    <source>
        <strain evidence="2 3">CBS 123374</strain>
    </source>
</reference>
<comment type="caution">
    <text evidence="2">The sequence shown here is derived from an EMBL/GenBank/DDBJ whole genome shotgun (WGS) entry which is preliminary data.</text>
</comment>
<gene>
    <name evidence="2" type="ORF">HDK90DRAFT_49824</name>
</gene>
<proteinExistence type="predicted"/>
<evidence type="ECO:0000256" key="1">
    <source>
        <dbReference type="SAM" id="Phobius"/>
    </source>
</evidence>
<dbReference type="EMBL" id="JBBWRZ010000010">
    <property type="protein sequence ID" value="KAK8227164.1"/>
    <property type="molecule type" value="Genomic_DNA"/>
</dbReference>
<evidence type="ECO:0000313" key="3">
    <source>
        <dbReference type="Proteomes" id="UP001492380"/>
    </source>
</evidence>
<sequence length="353" mass="39511">MGKTRPTVNAMDRYMRPCLYNGELSERVASRCSFVCNCCFSFAYSPVCFFVLSPLRHFVHRTSNEVKLRNEETNLLSFLPSTFALSLSPSHPSSSPPSFINLPAYQHTPTRATTTQQLRQQASKGGVPLLLRCCAVVVLVMDVESPEWLALGFAGCSLVLATAAAAAALSRRRTSKRASGWNSWGCRFRRRYFCFFVLLYLLWRRLGCLLCSCLLYTLFLATICLIFCCHLLDVSSPTSSRTRRTTGGTQTSRARVPGLEIVIAPYPRTYCTSTTSRMRVTTQHDERCSPVPVSRPGWPSFVELNPSIPRYVLLPIWVTTPSTRPTCSVDRCTTSDVHTSVREVEAAEEVQES</sequence>
<feature type="transmembrane region" description="Helical" evidence="1">
    <location>
        <begin position="149"/>
        <end position="169"/>
    </location>
</feature>
<evidence type="ECO:0000313" key="2">
    <source>
        <dbReference type="EMBL" id="KAK8227164.1"/>
    </source>
</evidence>
<organism evidence="2 3">
    <name type="scientific">Phyllosticta capitalensis</name>
    <dbReference type="NCBI Taxonomy" id="121624"/>
    <lineage>
        <taxon>Eukaryota</taxon>
        <taxon>Fungi</taxon>
        <taxon>Dikarya</taxon>
        <taxon>Ascomycota</taxon>
        <taxon>Pezizomycotina</taxon>
        <taxon>Dothideomycetes</taxon>
        <taxon>Dothideomycetes incertae sedis</taxon>
        <taxon>Botryosphaeriales</taxon>
        <taxon>Phyllostictaceae</taxon>
        <taxon>Phyllosticta</taxon>
    </lineage>
</organism>
<keyword evidence="1" id="KW-0472">Membrane</keyword>
<keyword evidence="1" id="KW-0812">Transmembrane</keyword>
<accession>A0ABR1YEE0</accession>